<sequence>MLQCQFAEYLFLAPQTVSRWESGGGTPDIALLPKIAAFFGISIDELFGATSLGRTALEMELLMCLLKVYDGEKLAALKERLLSLLPQAGLDPYFEEKAREKINLE</sequence>
<dbReference type="CDD" id="cd00093">
    <property type="entry name" value="HTH_XRE"/>
    <property type="match status" value="1"/>
</dbReference>
<feature type="domain" description="HTH cro/C1-type" evidence="2">
    <location>
        <begin position="5"/>
        <end position="46"/>
    </location>
</feature>
<reference evidence="4" key="1">
    <citation type="submission" date="2017-05" db="EMBL/GenBank/DDBJ databases">
        <title>Improved OligoMM genomes.</title>
        <authorList>
            <person name="Garzetti D."/>
        </authorList>
    </citation>
    <scope>NUCLEOTIDE SEQUENCE [LARGE SCALE GENOMIC DNA]</scope>
    <source>
        <strain evidence="4">KB18</strain>
    </source>
</reference>
<dbReference type="Proteomes" id="UP000196710">
    <property type="component" value="Chromosome"/>
</dbReference>
<keyword evidence="1" id="KW-0238">DNA-binding</keyword>
<dbReference type="RefSeq" id="WP_084384222.1">
    <property type="nucleotide sequence ID" value="NZ_CP021422.1"/>
</dbReference>
<protein>
    <recommendedName>
        <fullName evidence="2">HTH cro/C1-type domain-containing protein</fullName>
    </recommendedName>
</protein>
<organism evidence="3 4">
    <name type="scientific">Acutalibacter muris</name>
    <dbReference type="NCBI Taxonomy" id="1796620"/>
    <lineage>
        <taxon>Bacteria</taxon>
        <taxon>Bacillati</taxon>
        <taxon>Bacillota</taxon>
        <taxon>Clostridia</taxon>
        <taxon>Eubacteriales</taxon>
        <taxon>Acutalibacteraceae</taxon>
        <taxon>Acutalibacter</taxon>
    </lineage>
</organism>
<dbReference type="PANTHER" id="PTHR46558:SF11">
    <property type="entry name" value="HTH-TYPE TRANSCRIPTIONAL REGULATOR XRE"/>
    <property type="match status" value="1"/>
</dbReference>
<dbReference type="PROSITE" id="PS50943">
    <property type="entry name" value="HTH_CROC1"/>
    <property type="match status" value="1"/>
</dbReference>
<gene>
    <name evidence="3" type="ORF">ADH66_05365</name>
</gene>
<dbReference type="Gene3D" id="1.10.260.40">
    <property type="entry name" value="lambda repressor-like DNA-binding domains"/>
    <property type="match status" value="1"/>
</dbReference>
<dbReference type="InterPro" id="IPR001387">
    <property type="entry name" value="Cro/C1-type_HTH"/>
</dbReference>
<evidence type="ECO:0000256" key="1">
    <source>
        <dbReference type="ARBA" id="ARBA00023125"/>
    </source>
</evidence>
<accession>A0ABN5A405</accession>
<dbReference type="Pfam" id="PF01381">
    <property type="entry name" value="HTH_3"/>
    <property type="match status" value="1"/>
</dbReference>
<evidence type="ECO:0000313" key="4">
    <source>
        <dbReference type="Proteomes" id="UP000196710"/>
    </source>
</evidence>
<dbReference type="EMBL" id="CP021422">
    <property type="protein sequence ID" value="ASB40137.1"/>
    <property type="molecule type" value="Genomic_DNA"/>
</dbReference>
<dbReference type="PANTHER" id="PTHR46558">
    <property type="entry name" value="TRACRIPTIONAL REGULATORY PROTEIN-RELATED-RELATED"/>
    <property type="match status" value="1"/>
</dbReference>
<dbReference type="InterPro" id="IPR010982">
    <property type="entry name" value="Lambda_DNA-bd_dom_sf"/>
</dbReference>
<evidence type="ECO:0000313" key="3">
    <source>
        <dbReference type="EMBL" id="ASB40137.1"/>
    </source>
</evidence>
<keyword evidence="4" id="KW-1185">Reference proteome</keyword>
<dbReference type="SUPFAM" id="SSF47413">
    <property type="entry name" value="lambda repressor-like DNA-binding domains"/>
    <property type="match status" value="1"/>
</dbReference>
<name>A0ABN5A405_9FIRM</name>
<proteinExistence type="predicted"/>
<evidence type="ECO:0000259" key="2">
    <source>
        <dbReference type="PROSITE" id="PS50943"/>
    </source>
</evidence>